<keyword evidence="2" id="KW-0812">Transmembrane</keyword>
<keyword evidence="2" id="KW-1133">Transmembrane helix</keyword>
<dbReference type="EMBL" id="SMKU01000589">
    <property type="protein sequence ID" value="TDD60909.1"/>
    <property type="molecule type" value="Genomic_DNA"/>
</dbReference>
<organism evidence="3 4">
    <name type="scientific">Actinomadura rubrisoli</name>
    <dbReference type="NCBI Taxonomy" id="2530368"/>
    <lineage>
        <taxon>Bacteria</taxon>
        <taxon>Bacillati</taxon>
        <taxon>Actinomycetota</taxon>
        <taxon>Actinomycetes</taxon>
        <taxon>Streptosporangiales</taxon>
        <taxon>Thermomonosporaceae</taxon>
        <taxon>Actinomadura</taxon>
    </lineage>
</organism>
<keyword evidence="1" id="KW-0175">Coiled coil</keyword>
<feature type="coiled-coil region" evidence="1">
    <location>
        <begin position="38"/>
        <end position="65"/>
    </location>
</feature>
<keyword evidence="4" id="KW-1185">Reference proteome</keyword>
<feature type="transmembrane region" description="Helical" evidence="2">
    <location>
        <begin position="81"/>
        <end position="103"/>
    </location>
</feature>
<accession>A0A4R4ZSH6</accession>
<evidence type="ECO:0000256" key="1">
    <source>
        <dbReference type="SAM" id="Coils"/>
    </source>
</evidence>
<comment type="caution">
    <text evidence="3">The sequence shown here is derived from an EMBL/GenBank/DDBJ whole genome shotgun (WGS) entry which is preliminary data.</text>
</comment>
<evidence type="ECO:0000313" key="4">
    <source>
        <dbReference type="Proteomes" id="UP000294513"/>
    </source>
</evidence>
<dbReference type="AlphaFoldDB" id="A0A4R4ZSH6"/>
<gene>
    <name evidence="3" type="ORF">E1298_45720</name>
</gene>
<sequence>MAEPHRMTTGVDPQEQFASIDTKLDVLISQHANVVAQVADHELRVRQLESARVKADARLDDLTGRDADQEARLRAADRWRYAMPVTSAGALLAGAAAIISVLAK</sequence>
<protein>
    <submittedName>
        <fullName evidence="3">Uncharacterized protein</fullName>
    </submittedName>
</protein>
<name>A0A4R4ZSH6_9ACTN</name>
<keyword evidence="2" id="KW-0472">Membrane</keyword>
<dbReference type="Proteomes" id="UP000294513">
    <property type="component" value="Unassembled WGS sequence"/>
</dbReference>
<dbReference type="RefSeq" id="WP_131903620.1">
    <property type="nucleotide sequence ID" value="NZ_SMKU01000589.1"/>
</dbReference>
<evidence type="ECO:0000313" key="3">
    <source>
        <dbReference type="EMBL" id="TDD60909.1"/>
    </source>
</evidence>
<evidence type="ECO:0000256" key="2">
    <source>
        <dbReference type="SAM" id="Phobius"/>
    </source>
</evidence>
<dbReference type="OrthoDB" id="9925767at2"/>
<reference evidence="3 4" key="1">
    <citation type="submission" date="2019-03" db="EMBL/GenBank/DDBJ databases">
        <title>Draft genome sequences of novel Actinobacteria.</title>
        <authorList>
            <person name="Sahin N."/>
            <person name="Ay H."/>
            <person name="Saygin H."/>
        </authorList>
    </citation>
    <scope>NUCLEOTIDE SEQUENCE [LARGE SCALE GENOMIC DNA]</scope>
    <source>
        <strain evidence="3 4">H3C3</strain>
    </source>
</reference>
<proteinExistence type="predicted"/>